<dbReference type="GO" id="GO:0016301">
    <property type="term" value="F:kinase activity"/>
    <property type="evidence" value="ECO:0007669"/>
    <property type="project" value="UniProtKB-KW"/>
</dbReference>
<feature type="binding site" evidence="5">
    <location>
        <position position="46"/>
    </location>
    <ligand>
        <name>ATP</name>
        <dbReference type="ChEBI" id="CHEBI:30616"/>
    </ligand>
</feature>
<evidence type="ECO:0000256" key="1">
    <source>
        <dbReference type="ARBA" id="ARBA00022679"/>
    </source>
</evidence>
<feature type="domain" description="Protein kinase" evidence="7">
    <location>
        <begin position="18"/>
        <end position="276"/>
    </location>
</feature>
<dbReference type="PROSITE" id="PS00107">
    <property type="entry name" value="PROTEIN_KINASE_ATP"/>
    <property type="match status" value="1"/>
</dbReference>
<dbReference type="Proteomes" id="UP001553148">
    <property type="component" value="Unassembled WGS sequence"/>
</dbReference>
<evidence type="ECO:0000256" key="2">
    <source>
        <dbReference type="ARBA" id="ARBA00022741"/>
    </source>
</evidence>
<dbReference type="SMART" id="SM00220">
    <property type="entry name" value="S_TKc"/>
    <property type="match status" value="1"/>
</dbReference>
<evidence type="ECO:0000256" key="6">
    <source>
        <dbReference type="SAM" id="MobiDB-lite"/>
    </source>
</evidence>
<evidence type="ECO:0000259" key="7">
    <source>
        <dbReference type="PROSITE" id="PS50011"/>
    </source>
</evidence>
<dbReference type="PROSITE" id="PS50011">
    <property type="entry name" value="PROTEIN_KINASE_DOM"/>
    <property type="match status" value="1"/>
</dbReference>
<dbReference type="Gene3D" id="1.10.510.10">
    <property type="entry name" value="Transferase(Phosphotransferase) domain 1"/>
    <property type="match status" value="1"/>
</dbReference>
<organism evidence="8 9">
    <name type="scientific">Streptomyces griseosporeus</name>
    <dbReference type="NCBI Taxonomy" id="1910"/>
    <lineage>
        <taxon>Bacteria</taxon>
        <taxon>Bacillati</taxon>
        <taxon>Actinomycetota</taxon>
        <taxon>Actinomycetes</taxon>
        <taxon>Kitasatosporales</taxon>
        <taxon>Streptomycetaceae</taxon>
        <taxon>Streptomyces</taxon>
    </lineage>
</organism>
<dbReference type="InterPro" id="IPR017441">
    <property type="entry name" value="Protein_kinase_ATP_BS"/>
</dbReference>
<sequence length="419" mass="42341">MAVFEELTAGDPRRVGRYRIVARLGAGGMGQVYLGRSPGGRAVAVKVVRPELAEDPDFRKRFAREVAAARRVNGVFTAGVVDADAEGTPAWLATGYVPGMSLGEAVSRHGRWPAEAVLALGAALAEALEAIHAAGVIHRDLKPSNVLLAADGPRVIDFGISVVGGASALTGTGMVVGTPGFMAPEQVVGGPVGPACDVFALGAVLAYTATGVPAFGTGPAHAVNFRAVYEEPDLGAVPRALRELIGPCLAKEAANRPALPELLEQLTEGGEDDPVTGLSLAGTDWLPAPVAGELRHPLSLDRPGSPAVSPAPVAAPPESEPHPAPGKSGPSDAAEPAEDVALPESHEPPSEAHRTAATVALVPATAAKASAASTPSLPRPTRRHILLTVAGVTAAAGVSTAIAAVAERYDTDGAPSSAP</sequence>
<dbReference type="CDD" id="cd14014">
    <property type="entry name" value="STKc_PknB_like"/>
    <property type="match status" value="1"/>
</dbReference>
<evidence type="ECO:0000313" key="9">
    <source>
        <dbReference type="Proteomes" id="UP001553148"/>
    </source>
</evidence>
<name>A0ABV3L039_STRGS</name>
<keyword evidence="1" id="KW-0808">Transferase</keyword>
<reference evidence="8 9" key="1">
    <citation type="submission" date="2024-06" db="EMBL/GenBank/DDBJ databases">
        <title>The Natural Products Discovery Center: Release of the First 8490 Sequenced Strains for Exploring Actinobacteria Biosynthetic Diversity.</title>
        <authorList>
            <person name="Kalkreuter E."/>
            <person name="Kautsar S.A."/>
            <person name="Yang D."/>
            <person name="Bader C.D."/>
            <person name="Teijaro C.N."/>
            <person name="Fluegel L."/>
            <person name="Davis C.M."/>
            <person name="Simpson J.R."/>
            <person name="Lauterbach L."/>
            <person name="Steele A.D."/>
            <person name="Gui C."/>
            <person name="Meng S."/>
            <person name="Li G."/>
            <person name="Viehrig K."/>
            <person name="Ye F."/>
            <person name="Su P."/>
            <person name="Kiefer A.F."/>
            <person name="Nichols A."/>
            <person name="Cepeda A.J."/>
            <person name="Yan W."/>
            <person name="Fan B."/>
            <person name="Jiang Y."/>
            <person name="Adhikari A."/>
            <person name="Zheng C.-J."/>
            <person name="Schuster L."/>
            <person name="Cowan T.M."/>
            <person name="Smanski M.J."/>
            <person name="Chevrette M.G."/>
            <person name="De Carvalho L.P.S."/>
            <person name="Shen B."/>
        </authorList>
    </citation>
    <scope>NUCLEOTIDE SEQUENCE [LARGE SCALE GENOMIC DNA]</scope>
    <source>
        <strain evidence="8 9">NPDC052360</strain>
    </source>
</reference>
<dbReference type="InterPro" id="IPR011009">
    <property type="entry name" value="Kinase-like_dom_sf"/>
</dbReference>
<dbReference type="InterPro" id="IPR008271">
    <property type="entry name" value="Ser/Thr_kinase_AS"/>
</dbReference>
<dbReference type="PROSITE" id="PS00108">
    <property type="entry name" value="PROTEIN_KINASE_ST"/>
    <property type="match status" value="1"/>
</dbReference>
<protein>
    <submittedName>
        <fullName evidence="8">Protein kinase</fullName>
    </submittedName>
</protein>
<gene>
    <name evidence="8" type="ORF">AB0470_35895</name>
</gene>
<dbReference type="InterPro" id="IPR000719">
    <property type="entry name" value="Prot_kinase_dom"/>
</dbReference>
<keyword evidence="9" id="KW-1185">Reference proteome</keyword>
<dbReference type="RefSeq" id="WP_239513013.1">
    <property type="nucleotide sequence ID" value="NZ_JBFAUJ010000028.1"/>
</dbReference>
<dbReference type="Pfam" id="PF00069">
    <property type="entry name" value="Pkinase"/>
    <property type="match status" value="1"/>
</dbReference>
<proteinExistence type="predicted"/>
<dbReference type="PANTHER" id="PTHR43289:SF34">
    <property type="entry name" value="SERINE_THREONINE-PROTEIN KINASE YBDM-RELATED"/>
    <property type="match status" value="1"/>
</dbReference>
<feature type="region of interest" description="Disordered" evidence="6">
    <location>
        <begin position="296"/>
        <end position="355"/>
    </location>
</feature>
<keyword evidence="3 8" id="KW-0418">Kinase</keyword>
<dbReference type="Gene3D" id="3.30.200.20">
    <property type="entry name" value="Phosphorylase Kinase, domain 1"/>
    <property type="match status" value="1"/>
</dbReference>
<dbReference type="SUPFAM" id="SSF56112">
    <property type="entry name" value="Protein kinase-like (PK-like)"/>
    <property type="match status" value="1"/>
</dbReference>
<keyword evidence="4 5" id="KW-0067">ATP-binding</keyword>
<feature type="compositionally biased region" description="Low complexity" evidence="6">
    <location>
        <begin position="303"/>
        <end position="312"/>
    </location>
</feature>
<accession>A0ABV3L039</accession>
<feature type="compositionally biased region" description="Basic and acidic residues" evidence="6">
    <location>
        <begin position="344"/>
        <end position="354"/>
    </location>
</feature>
<evidence type="ECO:0000256" key="3">
    <source>
        <dbReference type="ARBA" id="ARBA00022777"/>
    </source>
</evidence>
<evidence type="ECO:0000256" key="4">
    <source>
        <dbReference type="ARBA" id="ARBA00022840"/>
    </source>
</evidence>
<evidence type="ECO:0000313" key="8">
    <source>
        <dbReference type="EMBL" id="MEV8464922.1"/>
    </source>
</evidence>
<comment type="caution">
    <text evidence="8">The sequence shown here is derived from an EMBL/GenBank/DDBJ whole genome shotgun (WGS) entry which is preliminary data.</text>
</comment>
<dbReference type="EMBL" id="JBFAUJ010000028">
    <property type="protein sequence ID" value="MEV8464922.1"/>
    <property type="molecule type" value="Genomic_DNA"/>
</dbReference>
<keyword evidence="2 5" id="KW-0547">Nucleotide-binding</keyword>
<dbReference type="PANTHER" id="PTHR43289">
    <property type="entry name" value="MITOGEN-ACTIVATED PROTEIN KINASE KINASE KINASE 20-RELATED"/>
    <property type="match status" value="1"/>
</dbReference>
<evidence type="ECO:0000256" key="5">
    <source>
        <dbReference type="PROSITE-ProRule" id="PRU10141"/>
    </source>
</evidence>